<dbReference type="RefSeq" id="WP_381494028.1">
    <property type="nucleotide sequence ID" value="NZ_JBHTIK010000015.1"/>
</dbReference>
<organism evidence="2 3">
    <name type="scientific">Sphingosinicella xenopeptidilytica</name>
    <dbReference type="NCBI Taxonomy" id="364098"/>
    <lineage>
        <taxon>Bacteria</taxon>
        <taxon>Pseudomonadati</taxon>
        <taxon>Pseudomonadota</taxon>
        <taxon>Alphaproteobacteria</taxon>
        <taxon>Sphingomonadales</taxon>
        <taxon>Sphingosinicellaceae</taxon>
        <taxon>Sphingosinicella</taxon>
    </lineage>
</organism>
<dbReference type="InterPro" id="IPR036866">
    <property type="entry name" value="RibonucZ/Hydroxyglut_hydro"/>
</dbReference>
<evidence type="ECO:0000259" key="1">
    <source>
        <dbReference type="Pfam" id="PF00753"/>
    </source>
</evidence>
<dbReference type="Gene3D" id="3.60.15.10">
    <property type="entry name" value="Ribonuclease Z/Hydroxyacylglutathione hydrolase-like"/>
    <property type="match status" value="1"/>
</dbReference>
<comment type="caution">
    <text evidence="2">The sequence shown here is derived from an EMBL/GenBank/DDBJ whole genome shotgun (WGS) entry which is preliminary data.</text>
</comment>
<sequence>MSLLEIFDVAHGQCSLLTSSTGAHLLIDCGHNGGTGWRPSEMLRHRGIRHLDELIITNCDEDHVSDLPGVLNAVGVGILNRNPTVAGPDLYRLKKQRGMGRGIAALADMTKDYSASVSYWPDYDGMTYRQFWNRYPDDFEDENNLSLVTVMRWPGYNGDTAFSILYAGDMERAGWQALLRREDFRAEMRDITVFVASHHGRLNGYCRELFEWTDLNPVLFVISDCGIQYATQETISLYRRHASGVSHKGEYRRVITTRRDGYVSFTISADGASLRTAR</sequence>
<dbReference type="InterPro" id="IPR001279">
    <property type="entry name" value="Metallo-B-lactamas"/>
</dbReference>
<dbReference type="Proteomes" id="UP001597124">
    <property type="component" value="Unassembled WGS sequence"/>
</dbReference>
<proteinExistence type="predicted"/>
<dbReference type="Pfam" id="PF00753">
    <property type="entry name" value="Lactamase_B"/>
    <property type="match status" value="1"/>
</dbReference>
<protein>
    <submittedName>
        <fullName evidence="2">ComEC/Rec2 family competence protein</fullName>
    </submittedName>
</protein>
<name>A0ABW3C9D3_SPHXN</name>
<evidence type="ECO:0000313" key="3">
    <source>
        <dbReference type="Proteomes" id="UP001597124"/>
    </source>
</evidence>
<dbReference type="EMBL" id="JBHTIK010000015">
    <property type="protein sequence ID" value="MFD0850186.1"/>
    <property type="molecule type" value="Genomic_DNA"/>
</dbReference>
<dbReference type="InterPro" id="IPR052159">
    <property type="entry name" value="Competence_DNA_uptake"/>
</dbReference>
<feature type="domain" description="Metallo-beta-lactamase" evidence="1">
    <location>
        <begin position="12"/>
        <end position="79"/>
    </location>
</feature>
<reference evidence="3" key="1">
    <citation type="journal article" date="2019" name="Int. J. Syst. Evol. Microbiol.">
        <title>The Global Catalogue of Microorganisms (GCM) 10K type strain sequencing project: providing services to taxonomists for standard genome sequencing and annotation.</title>
        <authorList>
            <consortium name="The Broad Institute Genomics Platform"/>
            <consortium name="The Broad Institute Genome Sequencing Center for Infectious Disease"/>
            <person name="Wu L."/>
            <person name="Ma J."/>
        </authorList>
    </citation>
    <scope>NUCLEOTIDE SEQUENCE [LARGE SCALE GENOMIC DNA]</scope>
    <source>
        <strain evidence="3">CCUG 52537</strain>
    </source>
</reference>
<accession>A0ABW3C9D3</accession>
<gene>
    <name evidence="2" type="ORF">ACFQ00_17765</name>
</gene>
<dbReference type="PANTHER" id="PTHR30619:SF1">
    <property type="entry name" value="RECOMBINATION PROTEIN 2"/>
    <property type="match status" value="1"/>
</dbReference>
<dbReference type="PANTHER" id="PTHR30619">
    <property type="entry name" value="DNA INTERNALIZATION/COMPETENCE PROTEIN COMEC/REC2"/>
    <property type="match status" value="1"/>
</dbReference>
<evidence type="ECO:0000313" key="2">
    <source>
        <dbReference type="EMBL" id="MFD0850186.1"/>
    </source>
</evidence>
<dbReference type="SUPFAM" id="SSF56281">
    <property type="entry name" value="Metallo-hydrolase/oxidoreductase"/>
    <property type="match status" value="1"/>
</dbReference>
<keyword evidence="3" id="KW-1185">Reference proteome</keyword>